<name>A0A2T0BHU3_9CLOT</name>
<reference evidence="1 2" key="1">
    <citation type="submission" date="2018-03" db="EMBL/GenBank/DDBJ databases">
        <title>Genome sequence of Clostridium vincentii DSM 10228.</title>
        <authorList>
            <person name="Poehlein A."/>
            <person name="Daniel R."/>
        </authorList>
    </citation>
    <scope>NUCLEOTIDE SEQUENCE [LARGE SCALE GENOMIC DNA]</scope>
    <source>
        <strain evidence="1 2">DSM 10228</strain>
    </source>
</reference>
<dbReference type="EMBL" id="PVXQ01000007">
    <property type="protein sequence ID" value="PRR83455.1"/>
    <property type="molecule type" value="Genomic_DNA"/>
</dbReference>
<evidence type="ECO:0000313" key="1">
    <source>
        <dbReference type="EMBL" id="PRR83455.1"/>
    </source>
</evidence>
<protein>
    <submittedName>
        <fullName evidence="1">Uncharacterized protein</fullName>
    </submittedName>
</protein>
<dbReference type="AlphaFoldDB" id="A0A2T0BHU3"/>
<accession>A0A2T0BHU3</accession>
<keyword evidence="2" id="KW-1185">Reference proteome</keyword>
<organism evidence="1 2">
    <name type="scientific">Clostridium vincentii</name>
    <dbReference type="NCBI Taxonomy" id="52704"/>
    <lineage>
        <taxon>Bacteria</taxon>
        <taxon>Bacillati</taxon>
        <taxon>Bacillota</taxon>
        <taxon>Clostridia</taxon>
        <taxon>Eubacteriales</taxon>
        <taxon>Clostridiaceae</taxon>
        <taxon>Clostridium</taxon>
    </lineage>
</organism>
<evidence type="ECO:0000313" key="2">
    <source>
        <dbReference type="Proteomes" id="UP000239471"/>
    </source>
</evidence>
<gene>
    <name evidence="1" type="ORF">CLVI_10040</name>
</gene>
<comment type="caution">
    <text evidence="1">The sequence shown here is derived from an EMBL/GenBank/DDBJ whole genome shotgun (WGS) entry which is preliminary data.</text>
</comment>
<dbReference type="Proteomes" id="UP000239471">
    <property type="component" value="Unassembled WGS sequence"/>
</dbReference>
<sequence length="36" mass="4542">MSIYFDFKTINELIGDNYYREQKEFTLEELSQYVWK</sequence>
<proteinExistence type="predicted"/>